<dbReference type="KEGG" id="mrob:HH214_12740"/>
<dbReference type="Pfam" id="PF08888">
    <property type="entry name" value="HopJ"/>
    <property type="match status" value="1"/>
</dbReference>
<reference evidence="1 2" key="1">
    <citation type="submission" date="2020-04" db="EMBL/GenBank/DDBJ databases">
        <title>Genome sequencing of novel species.</title>
        <authorList>
            <person name="Heo J."/>
            <person name="Kim S.-J."/>
            <person name="Kim J.-S."/>
            <person name="Hong S.-B."/>
            <person name="Kwon S.-W."/>
        </authorList>
    </citation>
    <scope>NUCLEOTIDE SEQUENCE [LARGE SCALE GENOMIC DNA]</scope>
    <source>
        <strain evidence="1 2">F39-2</strain>
    </source>
</reference>
<dbReference type="Proteomes" id="UP000503278">
    <property type="component" value="Chromosome"/>
</dbReference>
<dbReference type="RefSeq" id="WP_169608213.1">
    <property type="nucleotide sequence ID" value="NZ_CP051682.1"/>
</dbReference>
<organism evidence="1 2">
    <name type="scientific">Mucilaginibacter robiniae</name>
    <dbReference type="NCBI Taxonomy" id="2728022"/>
    <lineage>
        <taxon>Bacteria</taxon>
        <taxon>Pseudomonadati</taxon>
        <taxon>Bacteroidota</taxon>
        <taxon>Sphingobacteriia</taxon>
        <taxon>Sphingobacteriales</taxon>
        <taxon>Sphingobacteriaceae</taxon>
        <taxon>Mucilaginibacter</taxon>
    </lineage>
</organism>
<dbReference type="AlphaFoldDB" id="A0A7L5E0X9"/>
<evidence type="ECO:0000313" key="1">
    <source>
        <dbReference type="EMBL" id="QJD96681.1"/>
    </source>
</evidence>
<dbReference type="InterPro" id="IPR038604">
    <property type="entry name" value="HopJ_sf"/>
</dbReference>
<accession>A0A7L5E0X9</accession>
<name>A0A7L5E0X9_9SPHI</name>
<dbReference type="InterPro" id="IPR014984">
    <property type="entry name" value="HopJ"/>
</dbReference>
<dbReference type="Gene3D" id="3.20.160.10">
    <property type="entry name" value="vpa0580 domain like"/>
    <property type="match status" value="1"/>
</dbReference>
<gene>
    <name evidence="1" type="ORF">HH214_12740</name>
</gene>
<protein>
    <submittedName>
        <fullName evidence="1">HopJ type III effector protein</fullName>
    </submittedName>
</protein>
<keyword evidence="2" id="KW-1185">Reference proteome</keyword>
<evidence type="ECO:0000313" key="2">
    <source>
        <dbReference type="Proteomes" id="UP000503278"/>
    </source>
</evidence>
<dbReference type="EMBL" id="CP051682">
    <property type="protein sequence ID" value="QJD96681.1"/>
    <property type="molecule type" value="Genomic_DNA"/>
</dbReference>
<sequence length="113" mass="12755">MREQLTTLLAGLKNHSVLFADVIQFIETYYQHQPTAFKNGEAYNEATQNQGSAKIFAFAQLNNLSAEDTLLLFAEHYQSVLNHPTGTDHQNIRQFMAQGWLGVVFEGQALQPK</sequence>
<proteinExistence type="predicted"/>